<name>G8JWW2_ERECY</name>
<dbReference type="eggNOG" id="ENOG502QW37">
    <property type="taxonomic scope" value="Eukaryota"/>
</dbReference>
<dbReference type="AlphaFoldDB" id="G8JWW2"/>
<feature type="transmembrane region" description="Helical" evidence="1">
    <location>
        <begin position="358"/>
        <end position="383"/>
    </location>
</feature>
<keyword evidence="3" id="KW-1185">Reference proteome</keyword>
<reference evidence="3" key="1">
    <citation type="journal article" date="2012" name="G3 (Bethesda)">
        <title>Pichia sorbitophila, an interspecies yeast hybrid reveals early steps of genome resolution following polyploidization.</title>
        <authorList>
            <person name="Leh Louis V."/>
            <person name="Despons L."/>
            <person name="Friedrich A."/>
            <person name="Martin T."/>
            <person name="Durrens P."/>
            <person name="Casaregola S."/>
            <person name="Neuveglise C."/>
            <person name="Fairhead C."/>
            <person name="Marck C."/>
            <person name="Cruz J.A."/>
            <person name="Straub M.L."/>
            <person name="Kugler V."/>
            <person name="Sacerdot C."/>
            <person name="Uzunov Z."/>
            <person name="Thierry A."/>
            <person name="Weiss S."/>
            <person name="Bleykasten C."/>
            <person name="De Montigny J."/>
            <person name="Jacques N."/>
            <person name="Jung P."/>
            <person name="Lemaire M."/>
            <person name="Mallet S."/>
            <person name="Morel G."/>
            <person name="Richard G.F."/>
            <person name="Sarkar A."/>
            <person name="Savel G."/>
            <person name="Schacherer J."/>
            <person name="Seret M.L."/>
            <person name="Talla E."/>
            <person name="Samson G."/>
            <person name="Jubin C."/>
            <person name="Poulain J."/>
            <person name="Vacherie B."/>
            <person name="Barbe V."/>
            <person name="Pelletier E."/>
            <person name="Sherman D.J."/>
            <person name="Westhof E."/>
            <person name="Weissenbach J."/>
            <person name="Baret P.V."/>
            <person name="Wincker P."/>
            <person name="Gaillardin C."/>
            <person name="Dujon B."/>
            <person name="Souciet J.L."/>
        </authorList>
    </citation>
    <scope>NUCLEOTIDE SEQUENCE [LARGE SCALE GENOMIC DNA]</scope>
    <source>
        <strain evidence="3">CBS 270.75 / DBVPG 7215 / KCTC 17166 / NRRL Y-17582</strain>
    </source>
</reference>
<organism evidence="2 3">
    <name type="scientific">Eremothecium cymbalariae (strain CBS 270.75 / DBVPG 7215 / KCTC 17166 / NRRL Y-17582)</name>
    <name type="common">Yeast</name>
    <dbReference type="NCBI Taxonomy" id="931890"/>
    <lineage>
        <taxon>Eukaryota</taxon>
        <taxon>Fungi</taxon>
        <taxon>Dikarya</taxon>
        <taxon>Ascomycota</taxon>
        <taxon>Saccharomycotina</taxon>
        <taxon>Saccharomycetes</taxon>
        <taxon>Saccharomycetales</taxon>
        <taxon>Saccharomycetaceae</taxon>
        <taxon>Eremothecium</taxon>
    </lineage>
</organism>
<accession>G8JWW2</accession>
<protein>
    <recommendedName>
        <fullName evidence="4">Transmembrane protein</fullName>
    </recommendedName>
</protein>
<dbReference type="InParanoid" id="G8JWW2"/>
<dbReference type="Proteomes" id="UP000006790">
    <property type="component" value="Chromosome 8"/>
</dbReference>
<keyword evidence="1" id="KW-0472">Membrane</keyword>
<dbReference type="FunCoup" id="G8JWW2">
    <property type="interactions" value="16"/>
</dbReference>
<feature type="transmembrane region" description="Helical" evidence="1">
    <location>
        <begin position="143"/>
        <end position="165"/>
    </location>
</feature>
<feature type="transmembrane region" description="Helical" evidence="1">
    <location>
        <begin position="21"/>
        <end position="45"/>
    </location>
</feature>
<dbReference type="EMBL" id="CP002504">
    <property type="protein sequence ID" value="AET41336.1"/>
    <property type="molecule type" value="Genomic_DNA"/>
</dbReference>
<feature type="transmembrane region" description="Helical" evidence="1">
    <location>
        <begin position="65"/>
        <end position="85"/>
    </location>
</feature>
<dbReference type="GO" id="GO:0000329">
    <property type="term" value="C:fungal-type vacuole membrane"/>
    <property type="evidence" value="ECO:0007669"/>
    <property type="project" value="EnsemblFungi"/>
</dbReference>
<feature type="transmembrane region" description="Helical" evidence="1">
    <location>
        <begin position="312"/>
        <end position="338"/>
    </location>
</feature>
<evidence type="ECO:0008006" key="4">
    <source>
        <dbReference type="Google" id="ProtNLM"/>
    </source>
</evidence>
<keyword evidence="1" id="KW-1133">Transmembrane helix</keyword>
<dbReference type="KEGG" id="erc:Ecym_8040"/>
<sequence>MTRINYWASYYMPLILSSKPHASVITTLNLFAVIIIAYLGSQLFFAQYNDPSMFRPNSQDYFRTSLLGFLSPILLCFFKTFILNLTSTSSFSFLNMLVDYPFSDWFMLLIVVSLAYPQQEVHEELGGDHDNDLVWHIIPKQSYIFGLSWALSEIALTILLAVSLFEETTDSEYNATKAYESKYLLDCLQKEELASMRKTISLSKCVDVRRQSSKISDNIYQANINRTSGITELGYGTFPHGVNADDQDEEEDVVVVAFSTDSMNFLKDLEGCNRMRINDPNFKTMYNPLGNASDTMFFSKIHSWKFFWQKVLIADVIILCHLLDTIGQALISSIYFIYVPGHDKLFTKPVIYFGERRFLLFLLVVVGPLSTANFLYHSFLFFWKDEPMEEPHESSLSRRESHMKSTLSSPNPTNLYMVSSDPDTFLVVDSTYTQNSLNETDEVNRILALSRNIIHRWRLLASNRWFLVSGTALWSTLIFLTGVLTTNKQLIMS</sequence>
<dbReference type="RefSeq" id="XP_003648153.1">
    <property type="nucleotide sequence ID" value="XM_003648105.1"/>
</dbReference>
<evidence type="ECO:0000313" key="2">
    <source>
        <dbReference type="EMBL" id="AET41336.1"/>
    </source>
</evidence>
<dbReference type="GO" id="GO:1904262">
    <property type="term" value="P:negative regulation of TORC1 signaling"/>
    <property type="evidence" value="ECO:0007669"/>
    <property type="project" value="EnsemblFungi"/>
</dbReference>
<dbReference type="HOGENOM" id="CLU_036939_0_0_1"/>
<evidence type="ECO:0000256" key="1">
    <source>
        <dbReference type="SAM" id="Phobius"/>
    </source>
</evidence>
<proteinExistence type="predicted"/>
<dbReference type="OrthoDB" id="4033420at2759"/>
<gene>
    <name evidence="2" type="ordered locus">Ecym_8040</name>
</gene>
<keyword evidence="1" id="KW-0812">Transmembrane</keyword>
<feature type="transmembrane region" description="Helical" evidence="1">
    <location>
        <begin position="97"/>
        <end position="116"/>
    </location>
</feature>
<evidence type="ECO:0000313" key="3">
    <source>
        <dbReference type="Proteomes" id="UP000006790"/>
    </source>
</evidence>
<dbReference type="OMA" id="YIFGISW"/>
<dbReference type="GeneID" id="11469831"/>
<feature type="transmembrane region" description="Helical" evidence="1">
    <location>
        <begin position="465"/>
        <end position="484"/>
    </location>
</feature>